<dbReference type="InterPro" id="IPR001810">
    <property type="entry name" value="F-box_dom"/>
</dbReference>
<protein>
    <recommendedName>
        <fullName evidence="2">F-box domain-containing protein</fullName>
    </recommendedName>
</protein>
<gene>
    <name evidence="3" type="ORF">URODEC1_LOCUS34347</name>
</gene>
<dbReference type="EMBL" id="OZ075126">
    <property type="protein sequence ID" value="CAL4943720.1"/>
    <property type="molecule type" value="Genomic_DNA"/>
</dbReference>
<dbReference type="AlphaFoldDB" id="A0ABC8YJL8"/>
<feature type="domain" description="F-box" evidence="2">
    <location>
        <begin position="3"/>
        <end position="42"/>
    </location>
</feature>
<feature type="region of interest" description="Disordered" evidence="1">
    <location>
        <begin position="295"/>
        <end position="358"/>
    </location>
</feature>
<dbReference type="PANTHER" id="PTHR34591">
    <property type="entry name" value="OS03G0653100 PROTEIN-RELATED"/>
    <property type="match status" value="1"/>
</dbReference>
<feature type="compositionally biased region" description="Basic and acidic residues" evidence="1">
    <location>
        <begin position="335"/>
        <end position="348"/>
    </location>
</feature>
<sequence length="423" mass="47754">MDLLPNDLLADVLARLHPSLRSLALSRCVCRAWRAAVDALRLIRADLLPLSVCGIFVSMGHEPAPPEFFSPPSMARRIAGKLDGYVEKLEAIPQIINCCNGLLLLGGQVVNPATRRQARLPPWPGYDGEHLAFDPAESPHYTVLLNSRHYWRDKKLAGGSEWPPSPYTFCVYSSSSSTGMWEERPFVREGGPAATVADVRSAREPDYRHDVYATNNLVRREVPSNQIARGYKCECLLSNLPWKIEGRVYCGIVDDKQRFQVLFLNEFDGQIEWVLKHDINMETVRLARNRDGQPSWILQDSNPVEHDNKGEKAKEALEWDSDNDDGPWTDEDDNEGVKAKETLERDSYGDDNPGEDDNEGIKVIEALDWDSDSDDLLENTFEECHPHNILIFGFHPYKEVAFLWLSGDGVVACHLNSLKVQDL</sequence>
<dbReference type="SUPFAM" id="SSF81383">
    <property type="entry name" value="F-box domain"/>
    <property type="match status" value="1"/>
</dbReference>
<name>A0ABC8YJL8_9POAL</name>
<dbReference type="InterPro" id="IPR036047">
    <property type="entry name" value="F-box-like_dom_sf"/>
</dbReference>
<dbReference type="Pfam" id="PF00646">
    <property type="entry name" value="F-box"/>
    <property type="match status" value="1"/>
</dbReference>
<evidence type="ECO:0000313" key="3">
    <source>
        <dbReference type="EMBL" id="CAL4943720.1"/>
    </source>
</evidence>
<evidence type="ECO:0000313" key="4">
    <source>
        <dbReference type="Proteomes" id="UP001497457"/>
    </source>
</evidence>
<dbReference type="PANTHER" id="PTHR34591:SF58">
    <property type="entry name" value="F-BOX DOMAIN-CONTAINING PROTEIN"/>
    <property type="match status" value="1"/>
</dbReference>
<feature type="compositionally biased region" description="Acidic residues" evidence="1">
    <location>
        <begin position="318"/>
        <end position="334"/>
    </location>
</feature>
<accession>A0ABC8YJL8</accession>
<reference evidence="3" key="1">
    <citation type="submission" date="2024-10" db="EMBL/GenBank/DDBJ databases">
        <authorList>
            <person name="Ryan C."/>
        </authorList>
    </citation>
    <scope>NUCLEOTIDE SEQUENCE [LARGE SCALE GENOMIC DNA]</scope>
</reference>
<feature type="compositionally biased region" description="Basic and acidic residues" evidence="1">
    <location>
        <begin position="303"/>
        <end position="317"/>
    </location>
</feature>
<dbReference type="Proteomes" id="UP001497457">
    <property type="component" value="Chromosome 16b"/>
</dbReference>
<organism evidence="3 4">
    <name type="scientific">Urochloa decumbens</name>
    <dbReference type="NCBI Taxonomy" id="240449"/>
    <lineage>
        <taxon>Eukaryota</taxon>
        <taxon>Viridiplantae</taxon>
        <taxon>Streptophyta</taxon>
        <taxon>Embryophyta</taxon>
        <taxon>Tracheophyta</taxon>
        <taxon>Spermatophyta</taxon>
        <taxon>Magnoliopsida</taxon>
        <taxon>Liliopsida</taxon>
        <taxon>Poales</taxon>
        <taxon>Poaceae</taxon>
        <taxon>PACMAD clade</taxon>
        <taxon>Panicoideae</taxon>
        <taxon>Panicodae</taxon>
        <taxon>Paniceae</taxon>
        <taxon>Melinidinae</taxon>
        <taxon>Urochloa</taxon>
    </lineage>
</organism>
<proteinExistence type="predicted"/>
<evidence type="ECO:0000259" key="2">
    <source>
        <dbReference type="Pfam" id="PF00646"/>
    </source>
</evidence>
<evidence type="ECO:0000256" key="1">
    <source>
        <dbReference type="SAM" id="MobiDB-lite"/>
    </source>
</evidence>
<keyword evidence="4" id="KW-1185">Reference proteome</keyword>